<dbReference type="OrthoDB" id="9766909at2"/>
<evidence type="ECO:0000256" key="6">
    <source>
        <dbReference type="ARBA" id="ARBA00022679"/>
    </source>
</evidence>
<dbReference type="InterPro" id="IPR005543">
    <property type="entry name" value="PASTA_dom"/>
</dbReference>
<keyword evidence="14" id="KW-0812">Transmembrane</keyword>
<gene>
    <name evidence="16" type="ORF">DWV08_10840</name>
    <name evidence="17" type="ORF">DXU92_02590</name>
</gene>
<dbReference type="InterPro" id="IPR001264">
    <property type="entry name" value="Glyco_trans_51"/>
</dbReference>
<dbReference type="PROSITE" id="PS51178">
    <property type="entry name" value="PASTA"/>
    <property type="match status" value="1"/>
</dbReference>
<reference evidence="16 18" key="1">
    <citation type="submission" date="2018-07" db="EMBL/GenBank/DDBJ databases">
        <title>Brachybacterium saurashtrense DSM 23186 genome sequence.</title>
        <authorList>
            <person name="Guo L."/>
        </authorList>
    </citation>
    <scope>NUCLEOTIDE SEQUENCE [LARGE SCALE GENOMIC DNA]</scope>
    <source>
        <strain evidence="16 18">DSM 23186</strain>
    </source>
</reference>
<comment type="similarity">
    <text evidence="2">In the N-terminal section; belongs to the glycosyltransferase 51 family.</text>
</comment>
<evidence type="ECO:0000313" key="19">
    <source>
        <dbReference type="Proteomes" id="UP000282185"/>
    </source>
</evidence>
<evidence type="ECO:0000259" key="15">
    <source>
        <dbReference type="PROSITE" id="PS51178"/>
    </source>
</evidence>
<dbReference type="InterPro" id="IPR001460">
    <property type="entry name" value="PCN-bd_Tpept"/>
</dbReference>
<dbReference type="InterPro" id="IPR012338">
    <property type="entry name" value="Beta-lactam/transpept-like"/>
</dbReference>
<dbReference type="GO" id="GO:0008360">
    <property type="term" value="P:regulation of cell shape"/>
    <property type="evidence" value="ECO:0007669"/>
    <property type="project" value="UniProtKB-KW"/>
</dbReference>
<accession>A0A345YQ55</accession>
<dbReference type="AlphaFoldDB" id="A0A345YQ55"/>
<dbReference type="EMBL" id="QSWH01000002">
    <property type="protein sequence ID" value="RRR23797.1"/>
    <property type="molecule type" value="Genomic_DNA"/>
</dbReference>
<feature type="domain" description="PASTA" evidence="15">
    <location>
        <begin position="742"/>
        <end position="808"/>
    </location>
</feature>
<keyword evidence="11" id="KW-0961">Cell wall biogenesis/degradation</keyword>
<dbReference type="EMBL" id="CP031356">
    <property type="protein sequence ID" value="AXK46057.1"/>
    <property type="molecule type" value="Genomic_DNA"/>
</dbReference>
<evidence type="ECO:0000256" key="8">
    <source>
        <dbReference type="ARBA" id="ARBA00022960"/>
    </source>
</evidence>
<dbReference type="SUPFAM" id="SSF53955">
    <property type="entry name" value="Lysozyme-like"/>
    <property type="match status" value="1"/>
</dbReference>
<dbReference type="PANTHER" id="PTHR32282:SF33">
    <property type="entry name" value="PEPTIDOGLYCAN GLYCOSYLTRANSFERASE"/>
    <property type="match status" value="1"/>
</dbReference>
<dbReference type="GO" id="GO:0006508">
    <property type="term" value="P:proteolysis"/>
    <property type="evidence" value="ECO:0007669"/>
    <property type="project" value="UniProtKB-KW"/>
</dbReference>
<keyword evidence="7" id="KW-0378">Hydrolase</keyword>
<proteinExistence type="inferred from homology"/>
<evidence type="ECO:0000256" key="5">
    <source>
        <dbReference type="ARBA" id="ARBA00022676"/>
    </source>
</evidence>
<keyword evidence="10" id="KW-0511">Multifunctional enzyme</keyword>
<dbReference type="GO" id="GO:0009252">
    <property type="term" value="P:peptidoglycan biosynthetic process"/>
    <property type="evidence" value="ECO:0007669"/>
    <property type="project" value="UniProtKB-KW"/>
</dbReference>
<feature type="transmembrane region" description="Helical" evidence="14">
    <location>
        <begin position="34"/>
        <end position="56"/>
    </location>
</feature>
<dbReference type="Pfam" id="PF00912">
    <property type="entry name" value="Transgly"/>
    <property type="match status" value="1"/>
</dbReference>
<evidence type="ECO:0000256" key="13">
    <source>
        <dbReference type="ARBA" id="ARBA00049902"/>
    </source>
</evidence>
<dbReference type="CDD" id="cd06577">
    <property type="entry name" value="PASTA_pknB"/>
    <property type="match status" value="1"/>
</dbReference>
<evidence type="ECO:0000313" key="17">
    <source>
        <dbReference type="EMBL" id="RRR23797.1"/>
    </source>
</evidence>
<keyword evidence="5" id="KW-0328">Glycosyltransferase</keyword>
<evidence type="ECO:0000256" key="9">
    <source>
        <dbReference type="ARBA" id="ARBA00022984"/>
    </source>
</evidence>
<keyword evidence="6" id="KW-0808">Transferase</keyword>
<dbReference type="InterPro" id="IPR036950">
    <property type="entry name" value="PBP_transglycosylase"/>
</dbReference>
<keyword evidence="14" id="KW-1133">Transmembrane helix</keyword>
<dbReference type="FunFam" id="1.10.3810.10:FF:000001">
    <property type="entry name" value="Penicillin-binding protein 1A"/>
    <property type="match status" value="1"/>
</dbReference>
<dbReference type="KEGG" id="bsau:DWV08_10840"/>
<dbReference type="Pfam" id="PF00905">
    <property type="entry name" value="Transpeptidase"/>
    <property type="match status" value="1"/>
</dbReference>
<dbReference type="SUPFAM" id="SSF56601">
    <property type="entry name" value="beta-lactamase/transpeptidase-like"/>
    <property type="match status" value="1"/>
</dbReference>
<keyword evidence="8" id="KW-0133">Cell shape</keyword>
<dbReference type="Gene3D" id="3.40.710.10">
    <property type="entry name" value="DD-peptidase/beta-lactamase superfamily"/>
    <property type="match status" value="1"/>
</dbReference>
<dbReference type="PANTHER" id="PTHR32282">
    <property type="entry name" value="BINDING PROTEIN TRANSPEPTIDASE, PUTATIVE-RELATED"/>
    <property type="match status" value="1"/>
</dbReference>
<dbReference type="Gene3D" id="3.30.10.20">
    <property type="match status" value="1"/>
</dbReference>
<comment type="similarity">
    <text evidence="1">In the C-terminal section; belongs to the transpeptidase family.</text>
</comment>
<dbReference type="GO" id="GO:0009002">
    <property type="term" value="F:serine-type D-Ala-D-Ala carboxypeptidase activity"/>
    <property type="evidence" value="ECO:0007669"/>
    <property type="project" value="UniProtKB-EC"/>
</dbReference>
<evidence type="ECO:0000256" key="7">
    <source>
        <dbReference type="ARBA" id="ARBA00022801"/>
    </source>
</evidence>
<evidence type="ECO:0000313" key="16">
    <source>
        <dbReference type="EMBL" id="AXK46057.1"/>
    </source>
</evidence>
<reference evidence="17 19" key="2">
    <citation type="submission" date="2018-08" db="EMBL/GenBank/DDBJ databases">
        <title>Brachybacterium saurashtrense DSM 23186.</title>
        <authorList>
            <person name="Li Y."/>
        </authorList>
    </citation>
    <scope>NUCLEOTIDE SEQUENCE [LARGE SCALE GENOMIC DNA]</scope>
    <source>
        <strain evidence="17 19">DSM 23186</strain>
    </source>
</reference>
<keyword evidence="18" id="KW-1185">Reference proteome</keyword>
<protein>
    <submittedName>
        <fullName evidence="17">PASTA domain-containing protein</fullName>
    </submittedName>
</protein>
<dbReference type="InterPro" id="IPR023346">
    <property type="entry name" value="Lysozyme-like_dom_sf"/>
</dbReference>
<keyword evidence="14" id="KW-0472">Membrane</keyword>
<evidence type="ECO:0000256" key="2">
    <source>
        <dbReference type="ARBA" id="ARBA00007739"/>
    </source>
</evidence>
<evidence type="ECO:0000256" key="4">
    <source>
        <dbReference type="ARBA" id="ARBA00022670"/>
    </source>
</evidence>
<comment type="catalytic activity">
    <reaction evidence="13">
        <text>[GlcNAc-(1-&gt;4)-Mur2Ac(oyl-L-Ala-gamma-D-Glu-L-Lys-D-Ala-D-Ala)](n)-di-trans,octa-cis-undecaprenyl diphosphate + beta-D-GlcNAc-(1-&gt;4)-Mur2Ac(oyl-L-Ala-gamma-D-Glu-L-Lys-D-Ala-D-Ala)-di-trans,octa-cis-undecaprenyl diphosphate = [GlcNAc-(1-&gt;4)-Mur2Ac(oyl-L-Ala-gamma-D-Glu-L-Lys-D-Ala-D-Ala)](n+1)-di-trans,octa-cis-undecaprenyl diphosphate + di-trans,octa-cis-undecaprenyl diphosphate + H(+)</text>
        <dbReference type="Rhea" id="RHEA:23708"/>
        <dbReference type="Rhea" id="RHEA-COMP:9602"/>
        <dbReference type="Rhea" id="RHEA-COMP:9603"/>
        <dbReference type="ChEBI" id="CHEBI:15378"/>
        <dbReference type="ChEBI" id="CHEBI:58405"/>
        <dbReference type="ChEBI" id="CHEBI:60033"/>
        <dbReference type="ChEBI" id="CHEBI:78435"/>
        <dbReference type="EC" id="2.4.99.28"/>
    </reaction>
</comment>
<name>A0A345YQ55_9MICO</name>
<keyword evidence="9" id="KW-0573">Peptidoglycan synthesis</keyword>
<dbReference type="Proteomes" id="UP000254236">
    <property type="component" value="Chromosome"/>
</dbReference>
<evidence type="ECO:0000256" key="10">
    <source>
        <dbReference type="ARBA" id="ARBA00023268"/>
    </source>
</evidence>
<organism evidence="17 19">
    <name type="scientific">Brachybacterium saurashtrense</name>
    <dbReference type="NCBI Taxonomy" id="556288"/>
    <lineage>
        <taxon>Bacteria</taxon>
        <taxon>Bacillati</taxon>
        <taxon>Actinomycetota</taxon>
        <taxon>Actinomycetes</taxon>
        <taxon>Micrococcales</taxon>
        <taxon>Dermabacteraceae</taxon>
        <taxon>Brachybacterium</taxon>
    </lineage>
</organism>
<dbReference type="GO" id="GO:0071555">
    <property type="term" value="P:cell wall organization"/>
    <property type="evidence" value="ECO:0007669"/>
    <property type="project" value="UniProtKB-KW"/>
</dbReference>
<evidence type="ECO:0000313" key="18">
    <source>
        <dbReference type="Proteomes" id="UP000254236"/>
    </source>
</evidence>
<comment type="catalytic activity">
    <reaction evidence="12">
        <text>Preferential cleavage: (Ac)2-L-Lys-D-Ala-|-D-Ala. Also transpeptidation of peptidyl-alanyl moieties that are N-acyl substituents of D-alanine.</text>
        <dbReference type="EC" id="3.4.16.4"/>
    </reaction>
</comment>
<dbReference type="Gene3D" id="1.10.3810.10">
    <property type="entry name" value="Biosynthetic peptidoglycan transglycosylase-like"/>
    <property type="match status" value="1"/>
</dbReference>
<dbReference type="Proteomes" id="UP000282185">
    <property type="component" value="Unassembled WGS sequence"/>
</dbReference>
<dbReference type="InterPro" id="IPR050396">
    <property type="entry name" value="Glycosyltr_51/Transpeptidase"/>
</dbReference>
<evidence type="ECO:0000256" key="3">
    <source>
        <dbReference type="ARBA" id="ARBA00022645"/>
    </source>
</evidence>
<sequence>MVRDRDWTYCGSMARTTSAPSSGRSLPVALLQTVYLLLGMLAVSALAGVLLAAFFLPVVSAGSAVAEDGVELFDSYPSELEVEPLNEASRIEAADGSLLATFYTENRIMVPLEEISPHMQNAVIAVEDRRFYEHGGVDPKGMLRAFASNAAGGATQGGSTLTQQYVKNALLMDAVQRGDQEAQAEATEQTYGRKLREAKLALSLEKRWSKDEILNAYLNVAQFGPSQYGVETGARHYFSKSAVDLNPGEAALLAGITNGPNQYDPVAHPEAGQKRRNEVLADMRGQGFISDEEYQEYTEQPVEDMLTIQNVRAGCADAGASGFFCDYVTRTLLNDPAFAPTYEERRKLLYGGGLTIRTTLDPETQAAAVDILQRKVPGDSQSGFGHSIVTVEPGTGKIVTMAENRSFNPHAEVSPGETAINYNVSQALGGSSGFPVGSTFKVFVLQEWLESGKSIYDRVSTERTPISQAPASCLSRGSWRSAEAWNPDNAVSVRIAPMETVLNSTKFSINTSYTDMARQLDLCDIASTARNIGVVPATYNPYDSSTWDMPIEDMYGTELAPAVLVLGELRISALDMAAAYATYAAGGTYCSPQAITEVVDRNGDPMEISGADCHQAVEKEVADDIAWTLQQDLEDPRATGKGRIIEGHPAGGKTGTSGSQFHTWYVGFTRQMSTAVWFGHPQANVRPGGFSVDGQMLRRGSVWGNTVSLPTWQEYMNRVHQGLPSEAFPAAPEVPASVSSEVVQPGVVPDVSGMVLSQAQDAVSSAGYQVEVRRETSTDVGQWYVIGTDPAPGTRLPEGETVVIRQSTGGS</sequence>
<evidence type="ECO:0000256" key="11">
    <source>
        <dbReference type="ARBA" id="ARBA00023316"/>
    </source>
</evidence>
<keyword evidence="4" id="KW-0645">Protease</keyword>
<evidence type="ECO:0000256" key="14">
    <source>
        <dbReference type="SAM" id="Phobius"/>
    </source>
</evidence>
<dbReference type="GO" id="GO:0030288">
    <property type="term" value="C:outer membrane-bounded periplasmic space"/>
    <property type="evidence" value="ECO:0007669"/>
    <property type="project" value="TreeGrafter"/>
</dbReference>
<dbReference type="SMART" id="SM00740">
    <property type="entry name" value="PASTA"/>
    <property type="match status" value="1"/>
</dbReference>
<dbReference type="GO" id="GO:0008658">
    <property type="term" value="F:penicillin binding"/>
    <property type="evidence" value="ECO:0007669"/>
    <property type="project" value="InterPro"/>
</dbReference>
<dbReference type="GO" id="GO:0008955">
    <property type="term" value="F:peptidoglycan glycosyltransferase activity"/>
    <property type="evidence" value="ECO:0007669"/>
    <property type="project" value="UniProtKB-EC"/>
</dbReference>
<evidence type="ECO:0000256" key="1">
    <source>
        <dbReference type="ARBA" id="ARBA00007090"/>
    </source>
</evidence>
<keyword evidence="3" id="KW-0121">Carboxypeptidase</keyword>
<dbReference type="Pfam" id="PF03793">
    <property type="entry name" value="PASTA"/>
    <property type="match status" value="1"/>
</dbReference>
<evidence type="ECO:0000256" key="12">
    <source>
        <dbReference type="ARBA" id="ARBA00034000"/>
    </source>
</evidence>